<reference evidence="2" key="1">
    <citation type="submission" date="2016-10" db="EMBL/GenBank/DDBJ databases">
        <title>The complete genome sequence of the rumen bacterium Butyrivibrio hungatei MB2003.</title>
        <authorList>
            <person name="Palevich N."/>
            <person name="Kelly W.J."/>
            <person name="Leahy S.C."/>
            <person name="Altermann E."/>
            <person name="Rakonjac J."/>
            <person name="Attwood G.T."/>
        </authorList>
    </citation>
    <scope>NUCLEOTIDE SEQUENCE [LARGE SCALE GENOMIC DNA]</scope>
    <source>
        <strain evidence="2">MB2003</strain>
    </source>
</reference>
<dbReference type="EMBL" id="CP017831">
    <property type="protein sequence ID" value="AOZ95298.1"/>
    <property type="molecule type" value="Genomic_DNA"/>
</dbReference>
<keyword evidence="2" id="KW-1185">Reference proteome</keyword>
<name>A0A1D9NY32_9FIRM</name>
<organism evidence="1 2">
    <name type="scientific">Butyrivibrio hungatei</name>
    <dbReference type="NCBI Taxonomy" id="185008"/>
    <lineage>
        <taxon>Bacteria</taxon>
        <taxon>Bacillati</taxon>
        <taxon>Bacillota</taxon>
        <taxon>Clostridia</taxon>
        <taxon>Lachnospirales</taxon>
        <taxon>Lachnospiraceae</taxon>
        <taxon>Butyrivibrio</taxon>
    </lineage>
</organism>
<dbReference type="OrthoDB" id="1956323at2"/>
<evidence type="ECO:0000313" key="2">
    <source>
        <dbReference type="Proteomes" id="UP000179284"/>
    </source>
</evidence>
<dbReference type="RefSeq" id="WP_071175088.1">
    <property type="nucleotide sequence ID" value="NZ_CP017831.1"/>
</dbReference>
<sequence>MKHYIIAKFKDRDDTEKLLPEIKALFQKTLNIKGIESVIIHKSNSTRDNRYSIMIEMNLSPEGLENFDASEVHKEWKATYGDRLESKAIFDCD</sequence>
<proteinExistence type="predicted"/>
<dbReference type="SUPFAM" id="SSF54909">
    <property type="entry name" value="Dimeric alpha+beta barrel"/>
    <property type="match status" value="1"/>
</dbReference>
<protein>
    <recommendedName>
        <fullName evidence="3">Stress responsive A/B Barrel Domain</fullName>
    </recommendedName>
</protein>
<dbReference type="KEGG" id="bhu:bhn_I0263"/>
<dbReference type="Gene3D" id="3.30.70.100">
    <property type="match status" value="1"/>
</dbReference>
<dbReference type="Proteomes" id="UP000179284">
    <property type="component" value="Chromosome I"/>
</dbReference>
<evidence type="ECO:0008006" key="3">
    <source>
        <dbReference type="Google" id="ProtNLM"/>
    </source>
</evidence>
<dbReference type="InterPro" id="IPR011008">
    <property type="entry name" value="Dimeric_a/b-barrel"/>
</dbReference>
<gene>
    <name evidence="1" type="ORF">bhn_I0263</name>
</gene>
<accession>A0A1D9NY32</accession>
<dbReference type="AlphaFoldDB" id="A0A1D9NY32"/>
<evidence type="ECO:0000313" key="1">
    <source>
        <dbReference type="EMBL" id="AOZ95298.1"/>
    </source>
</evidence>